<feature type="transmembrane region" description="Helical" evidence="8">
    <location>
        <begin position="287"/>
        <end position="305"/>
    </location>
</feature>
<dbReference type="EMBL" id="QPIX01000009">
    <property type="protein sequence ID" value="RCW22087.1"/>
    <property type="molecule type" value="Genomic_DNA"/>
</dbReference>
<evidence type="ECO:0000256" key="1">
    <source>
        <dbReference type="ARBA" id="ARBA00004651"/>
    </source>
</evidence>
<feature type="transmembrane region" description="Helical" evidence="8">
    <location>
        <begin position="334"/>
        <end position="361"/>
    </location>
</feature>
<keyword evidence="5 8" id="KW-0812">Transmembrane</keyword>
<dbReference type="AlphaFoldDB" id="A0A6I7HJ85"/>
<evidence type="ECO:0000256" key="6">
    <source>
        <dbReference type="ARBA" id="ARBA00022989"/>
    </source>
</evidence>
<comment type="subcellular location">
    <subcellularLocation>
        <location evidence="1">Cell membrane</location>
        <topology evidence="1">Multi-pass membrane protein</topology>
    </subcellularLocation>
</comment>
<feature type="transmembrane region" description="Helical" evidence="8">
    <location>
        <begin position="256"/>
        <end position="280"/>
    </location>
</feature>
<accession>A0A6I7HJ85</accession>
<feature type="domain" description="ABC transmembrane type-2" evidence="9">
    <location>
        <begin position="133"/>
        <end position="369"/>
    </location>
</feature>
<feature type="transmembrane region" description="Helical" evidence="8">
    <location>
        <begin position="225"/>
        <end position="250"/>
    </location>
</feature>
<dbReference type="PANTHER" id="PTHR30294">
    <property type="entry name" value="MEMBRANE COMPONENT OF ABC TRANSPORTER YHHJ-RELATED"/>
    <property type="match status" value="1"/>
</dbReference>
<comment type="similarity">
    <text evidence="2">Belongs to the ABC-2 integral membrane protein family.</text>
</comment>
<protein>
    <submittedName>
        <fullName evidence="10">ABC-2 type transport system permease protein</fullName>
    </submittedName>
</protein>
<gene>
    <name evidence="10" type="ORF">DFR48_109201</name>
</gene>
<name>A0A6I7HJ85_9HYPH</name>
<dbReference type="Pfam" id="PF12698">
    <property type="entry name" value="ABC2_membrane_3"/>
    <property type="match status" value="1"/>
</dbReference>
<dbReference type="PROSITE" id="PS51012">
    <property type="entry name" value="ABC_TM2"/>
    <property type="match status" value="1"/>
</dbReference>
<dbReference type="InterPro" id="IPR013525">
    <property type="entry name" value="ABC2_TM"/>
</dbReference>
<proteinExistence type="inferred from homology"/>
<keyword evidence="6 8" id="KW-1133">Transmembrane helix</keyword>
<evidence type="ECO:0000259" key="9">
    <source>
        <dbReference type="PROSITE" id="PS51012"/>
    </source>
</evidence>
<feature type="transmembrane region" description="Helical" evidence="8">
    <location>
        <begin position="174"/>
        <end position="199"/>
    </location>
</feature>
<keyword evidence="11" id="KW-1185">Reference proteome</keyword>
<evidence type="ECO:0000256" key="4">
    <source>
        <dbReference type="ARBA" id="ARBA00022475"/>
    </source>
</evidence>
<reference evidence="10 11" key="1">
    <citation type="submission" date="2018-07" db="EMBL/GenBank/DDBJ databases">
        <title>Genomic Encyclopedia of Type Strains, Phase IV (KMG-IV): sequencing the most valuable type-strain genomes for metagenomic binning, comparative biology and taxonomic classification.</title>
        <authorList>
            <person name="Goeker M."/>
        </authorList>
    </citation>
    <scope>NUCLEOTIDE SEQUENCE [LARGE SCALE GENOMIC DNA]</scope>
    <source>
        <strain evidence="10 11">DSM 25528</strain>
    </source>
</reference>
<dbReference type="GO" id="GO:0140359">
    <property type="term" value="F:ABC-type transporter activity"/>
    <property type="evidence" value="ECO:0007669"/>
    <property type="project" value="InterPro"/>
</dbReference>
<evidence type="ECO:0000256" key="7">
    <source>
        <dbReference type="ARBA" id="ARBA00023136"/>
    </source>
</evidence>
<evidence type="ECO:0000256" key="2">
    <source>
        <dbReference type="ARBA" id="ARBA00007783"/>
    </source>
</evidence>
<evidence type="ECO:0000256" key="5">
    <source>
        <dbReference type="ARBA" id="ARBA00022692"/>
    </source>
</evidence>
<dbReference type="GO" id="GO:0005886">
    <property type="term" value="C:plasma membrane"/>
    <property type="evidence" value="ECO:0007669"/>
    <property type="project" value="UniProtKB-SubCell"/>
</dbReference>
<evidence type="ECO:0000256" key="8">
    <source>
        <dbReference type="SAM" id="Phobius"/>
    </source>
</evidence>
<comment type="caution">
    <text evidence="10">The sequence shown here is derived from an EMBL/GenBank/DDBJ whole genome shotgun (WGS) entry which is preliminary data.</text>
</comment>
<dbReference type="PANTHER" id="PTHR30294:SF47">
    <property type="entry name" value="INNER MEMBRANE TRANSPORT PERMEASE YHHJ"/>
    <property type="match status" value="1"/>
</dbReference>
<dbReference type="RefSeq" id="WP_210206007.1">
    <property type="nucleotide sequence ID" value="NZ_QPIX01000009.1"/>
</dbReference>
<organism evidence="10 11">
    <name type="scientific">Ciceribacter lividus</name>
    <dbReference type="NCBI Taxonomy" id="1197950"/>
    <lineage>
        <taxon>Bacteria</taxon>
        <taxon>Pseudomonadati</taxon>
        <taxon>Pseudomonadota</taxon>
        <taxon>Alphaproteobacteria</taxon>
        <taxon>Hyphomicrobiales</taxon>
        <taxon>Rhizobiaceae</taxon>
        <taxon>Ciceribacter</taxon>
    </lineage>
</organism>
<evidence type="ECO:0000313" key="11">
    <source>
        <dbReference type="Proteomes" id="UP000252582"/>
    </source>
</evidence>
<sequence>MLDFRNIAALFVKELIGIRRDTVLMGFVIYAFTLAIYMQATGITHELNRATVGVVDQDVSQLSSAILDALRPPQFQAPVSLSPGEVDRLMDQARFTFVLDIPPNFEADVLAGRSPSVQLLIDATALMQAGIGAGHIQSVVNQEVSRFVTRTEKTTSLPVAIEVRMAFNQTLTTAWFTGTSGLINNVTMLAVLLAGAALVREREHGTLEHLLVMPVRATEIMLSKLLANGLVTLVLTLLSVVFVLDLWIGMRISGSLWLFAAGVLLYLFFATSFGLFLGTISRSMPQMALLFILTVLPMTILSGGMTPLESMPDWLQIGVQVSPTTHFVSFAQAILFRGAGFAVVWPQFLATAVIGLFFFLFSMARFRSFIAAQQG</sequence>
<keyword evidence="4" id="KW-1003">Cell membrane</keyword>
<evidence type="ECO:0000313" key="10">
    <source>
        <dbReference type="EMBL" id="RCW22087.1"/>
    </source>
</evidence>
<evidence type="ECO:0000256" key="3">
    <source>
        <dbReference type="ARBA" id="ARBA00022448"/>
    </source>
</evidence>
<keyword evidence="7 8" id="KW-0472">Membrane</keyword>
<dbReference type="Proteomes" id="UP000252582">
    <property type="component" value="Unassembled WGS sequence"/>
</dbReference>
<dbReference type="InterPro" id="IPR047817">
    <property type="entry name" value="ABC2_TM_bact-type"/>
</dbReference>
<keyword evidence="3" id="KW-0813">Transport</keyword>
<dbReference type="InterPro" id="IPR051449">
    <property type="entry name" value="ABC-2_transporter_component"/>
</dbReference>
<dbReference type="Gene3D" id="3.40.1710.10">
    <property type="entry name" value="abc type-2 transporter like domain"/>
    <property type="match status" value="1"/>
</dbReference>
<feature type="transmembrane region" description="Helical" evidence="8">
    <location>
        <begin position="21"/>
        <end position="40"/>
    </location>
</feature>